<evidence type="ECO:0000256" key="1">
    <source>
        <dbReference type="ARBA" id="ARBA00023002"/>
    </source>
</evidence>
<dbReference type="PRINTS" id="PR00368">
    <property type="entry name" value="FADPNR"/>
</dbReference>
<reference evidence="3 4" key="1">
    <citation type="submission" date="2017-05" db="EMBL/GenBank/DDBJ databases">
        <title>Comparative genomic and metabolic analysis of manganese-oxidizing mechanisms in Celeribater manganoxidans DY25T: its adaption to the environment of polymetallic nodule.</title>
        <authorList>
            <person name="Wang X."/>
        </authorList>
    </citation>
    <scope>NUCLEOTIDE SEQUENCE [LARGE SCALE GENOMIC DNA]</scope>
    <source>
        <strain evidence="3 4">DY25</strain>
    </source>
</reference>
<dbReference type="PANTHER" id="PTHR43539">
    <property type="entry name" value="FLAVIN-BINDING MONOOXYGENASE-LIKE PROTEIN (AFU_ORTHOLOGUE AFUA_4G09220)"/>
    <property type="match status" value="1"/>
</dbReference>
<dbReference type="EMBL" id="CP021404">
    <property type="protein sequence ID" value="ATI41144.1"/>
    <property type="molecule type" value="Genomic_DNA"/>
</dbReference>
<dbReference type="GO" id="GO:0050660">
    <property type="term" value="F:flavin adenine dinucleotide binding"/>
    <property type="evidence" value="ECO:0007669"/>
    <property type="project" value="TreeGrafter"/>
</dbReference>
<evidence type="ECO:0000259" key="2">
    <source>
        <dbReference type="Pfam" id="PF07992"/>
    </source>
</evidence>
<evidence type="ECO:0000313" key="4">
    <source>
        <dbReference type="Proteomes" id="UP000219050"/>
    </source>
</evidence>
<proteinExistence type="predicted"/>
<sequence length="476" mass="51022">MTEPAGLAALEAELSRQFTLLNLPPKPWMPETPGPDGAAVLDVAIIGAGLCGLVAHAALAMEGIGNTRLFDRAPEGREGPWITYARMETLRTVKEAAGPALGVPALTFRAWFEAQWGAEAWDAMTLAPREMWMDYLIWYRRMTRADVLNDCDVTEILPEGRLFRLSTSQGTQYARRVVIATGLDALGAPQLPAVARGLPRGRVYHSADMFDPATLRGKRVVVVGAGASAMDNAAAALEAGCARLDLLVRRPKLPVIDKFTGTGSRGMTAGYVGLPDAAKWALMDEGDRFPVPPPKHSVERVARHAHAHLHAGAAIQAIKARADGLRITTPRGVIEADVAIFATGFGIALADRPELSHVAPHIRTWGDVVGPEKAAMNPVLAAHPYLAPDFAFTEKTPGTCSALSRLLCFAYAAVPSHGKVTSGIPSATEGARRLASGLTRSFFAEDAAQHLDRFRAYNTPDMDENIWPPVDLVPTA</sequence>
<dbReference type="OrthoDB" id="8671611at2"/>
<organism evidence="3 4">
    <name type="scientific">Pacificitalea manganoxidans</name>
    <dbReference type="NCBI Taxonomy" id="1411902"/>
    <lineage>
        <taxon>Bacteria</taxon>
        <taxon>Pseudomonadati</taxon>
        <taxon>Pseudomonadota</taxon>
        <taxon>Alphaproteobacteria</taxon>
        <taxon>Rhodobacterales</taxon>
        <taxon>Paracoccaceae</taxon>
        <taxon>Pacificitalea</taxon>
    </lineage>
</organism>
<dbReference type="GO" id="GO:0004497">
    <property type="term" value="F:monooxygenase activity"/>
    <property type="evidence" value="ECO:0007669"/>
    <property type="project" value="TreeGrafter"/>
</dbReference>
<keyword evidence="1" id="KW-0560">Oxidoreductase</keyword>
<dbReference type="KEGG" id="cmag:CBW24_03420"/>
<dbReference type="Gene3D" id="3.50.50.60">
    <property type="entry name" value="FAD/NAD(P)-binding domain"/>
    <property type="match status" value="1"/>
</dbReference>
<dbReference type="Pfam" id="PF07992">
    <property type="entry name" value="Pyr_redox_2"/>
    <property type="match status" value="1"/>
</dbReference>
<dbReference type="InterPro" id="IPR036188">
    <property type="entry name" value="FAD/NAD-bd_sf"/>
</dbReference>
<accession>A0A291LWW2</accession>
<dbReference type="Proteomes" id="UP000219050">
    <property type="component" value="Chromosome"/>
</dbReference>
<protein>
    <submittedName>
        <fullName evidence="3">FAD-dependent oxidoreductase</fullName>
    </submittedName>
</protein>
<dbReference type="PANTHER" id="PTHR43539:SF91">
    <property type="entry name" value="FAD-DEPENDENT URATE HYDROXYLASE"/>
    <property type="match status" value="1"/>
</dbReference>
<gene>
    <name evidence="3" type="ORF">CBW24_03420</name>
</gene>
<dbReference type="InterPro" id="IPR050982">
    <property type="entry name" value="Auxin_biosynth/cation_transpt"/>
</dbReference>
<dbReference type="RefSeq" id="WP_097372686.1">
    <property type="nucleotide sequence ID" value="NZ_CP021404.1"/>
</dbReference>
<feature type="domain" description="FAD/NAD(P)-binding" evidence="2">
    <location>
        <begin position="42"/>
        <end position="346"/>
    </location>
</feature>
<name>A0A291LWW2_9RHOB</name>
<keyword evidence="4" id="KW-1185">Reference proteome</keyword>
<dbReference type="SUPFAM" id="SSF51905">
    <property type="entry name" value="FAD/NAD(P)-binding domain"/>
    <property type="match status" value="1"/>
</dbReference>
<dbReference type="AlphaFoldDB" id="A0A291LWW2"/>
<dbReference type="PRINTS" id="PR00411">
    <property type="entry name" value="PNDRDTASEI"/>
</dbReference>
<evidence type="ECO:0000313" key="3">
    <source>
        <dbReference type="EMBL" id="ATI41144.1"/>
    </source>
</evidence>
<dbReference type="InterPro" id="IPR023753">
    <property type="entry name" value="FAD/NAD-binding_dom"/>
</dbReference>